<name>A0AAW7ZHU3_9FIRM</name>
<feature type="compositionally biased region" description="Polar residues" evidence="1">
    <location>
        <begin position="144"/>
        <end position="157"/>
    </location>
</feature>
<dbReference type="EMBL" id="JARPTC010000021">
    <property type="protein sequence ID" value="MDO7788370.1"/>
    <property type="molecule type" value="Genomic_DNA"/>
</dbReference>
<dbReference type="Proteomes" id="UP001172911">
    <property type="component" value="Unassembled WGS sequence"/>
</dbReference>
<dbReference type="AlphaFoldDB" id="A0AAW7ZHU3"/>
<evidence type="ECO:0000313" key="3">
    <source>
        <dbReference type="EMBL" id="MDO7788370.1"/>
    </source>
</evidence>
<reference evidence="3" key="1">
    <citation type="journal article" date="2023" name="J. Hazard. Mater.">
        <title>Anaerobic biodegradation of pyrene and benzo[a]pyrene by a new sulfate-reducing Desulforamulus aquiferis strain DSA.</title>
        <authorList>
            <person name="Zhang Z."/>
            <person name="Sun J."/>
            <person name="Gong X."/>
            <person name="Wang C."/>
            <person name="Wang H."/>
        </authorList>
    </citation>
    <scope>NUCLEOTIDE SEQUENCE</scope>
    <source>
        <strain evidence="3">DSA</strain>
    </source>
</reference>
<organism evidence="3 4">
    <name type="scientific">Desulforamulus aquiferis</name>
    <dbReference type="NCBI Taxonomy" id="1397668"/>
    <lineage>
        <taxon>Bacteria</taxon>
        <taxon>Bacillati</taxon>
        <taxon>Bacillota</taxon>
        <taxon>Clostridia</taxon>
        <taxon>Eubacteriales</taxon>
        <taxon>Peptococcaceae</taxon>
        <taxon>Desulforamulus</taxon>
    </lineage>
</organism>
<comment type="caution">
    <text evidence="3">The sequence shown here is derived from an EMBL/GenBank/DDBJ whole genome shotgun (WGS) entry which is preliminary data.</text>
</comment>
<keyword evidence="3" id="KW-0282">Flagellum</keyword>
<sequence length="403" mass="45243">MQVNKIDFNQLSMPKQIDSNTQGQGFELLLQLLMTSQLNGEQQEFSGEILREGNLAVHENNGFLLDELPLEKMPIFPKEQVEAEVKGESLIIELQPEPENQSDKLIVEEVPPQQNMENEYHMKLDEPIQLAQEEVILQGAVQGTPANSISGNQNHNQGTRKDVAYNQGGNINPLESNEFPSSEHKGLNQVNNVQKPSSIEEISVQEPTQQRPNMQRNVQNTEMNIKLGEQVQGEQAKPLEFNHYRQEATSPVKAAGEVQVNQYPQRIAEMVKSMMLQQNPGQTIINIKLLPQQLGEVNVKLSWSKGELTAHFITATSMAKEALESAFPQLKQLLSQQDIRLSEAAVFMEQQTGQWEQGNGQNNRWQYQSPIRYKAGLFNDAQGSEGTSATHINNTEQGLNIVV</sequence>
<gene>
    <name evidence="3" type="ORF">P6N53_14175</name>
</gene>
<dbReference type="Gene3D" id="3.30.750.140">
    <property type="match status" value="1"/>
</dbReference>
<keyword evidence="3" id="KW-0966">Cell projection</keyword>
<feature type="region of interest" description="Disordered" evidence="1">
    <location>
        <begin position="144"/>
        <end position="169"/>
    </location>
</feature>
<proteinExistence type="predicted"/>
<dbReference type="CDD" id="cd17470">
    <property type="entry name" value="T3SS_Flik_C"/>
    <property type="match status" value="1"/>
</dbReference>
<reference evidence="3" key="2">
    <citation type="submission" date="2023-03" db="EMBL/GenBank/DDBJ databases">
        <authorList>
            <person name="Zhang Z."/>
        </authorList>
    </citation>
    <scope>NUCLEOTIDE SEQUENCE</scope>
    <source>
        <strain evidence="3">DSA</strain>
    </source>
</reference>
<dbReference type="InterPro" id="IPR038610">
    <property type="entry name" value="FliK-like_C_sf"/>
</dbReference>
<evidence type="ECO:0000313" key="4">
    <source>
        <dbReference type="Proteomes" id="UP001172911"/>
    </source>
</evidence>
<accession>A0AAW7ZHU3</accession>
<dbReference type="InterPro" id="IPR021136">
    <property type="entry name" value="Flagellar_hook_control-like_C"/>
</dbReference>
<evidence type="ECO:0000259" key="2">
    <source>
        <dbReference type="Pfam" id="PF02120"/>
    </source>
</evidence>
<feature type="domain" description="Flagellar hook-length control protein-like C-terminal" evidence="2">
    <location>
        <begin position="273"/>
        <end position="354"/>
    </location>
</feature>
<keyword evidence="3" id="KW-0969">Cilium</keyword>
<evidence type="ECO:0000256" key="1">
    <source>
        <dbReference type="SAM" id="MobiDB-lite"/>
    </source>
</evidence>
<keyword evidence="4" id="KW-1185">Reference proteome</keyword>
<dbReference type="RefSeq" id="WP_304544246.1">
    <property type="nucleotide sequence ID" value="NZ_JARPTC010000021.1"/>
</dbReference>
<dbReference type="Pfam" id="PF02120">
    <property type="entry name" value="Flg_hook"/>
    <property type="match status" value="1"/>
</dbReference>
<protein>
    <submittedName>
        <fullName evidence="3">Flagellar hook-length control protein FliK</fullName>
    </submittedName>
</protein>